<sequence>MMKKDHSNPGMVFFYAILQRAFIFLESAAAAETRLKNETIKFCHTAPAKVPFSFN</sequence>
<dbReference type="Proteomes" id="UP000429980">
    <property type="component" value="Unassembled WGS sequence"/>
</dbReference>
<protein>
    <submittedName>
        <fullName evidence="1">Uncharacterized protein</fullName>
    </submittedName>
</protein>
<evidence type="ECO:0000313" key="2">
    <source>
        <dbReference type="Proteomes" id="UP000429980"/>
    </source>
</evidence>
<dbReference type="EMBL" id="NILF01000016">
    <property type="protein sequence ID" value="TWL43241.1"/>
    <property type="molecule type" value="Genomic_DNA"/>
</dbReference>
<reference evidence="1 2" key="1">
    <citation type="submission" date="2019-06" db="EMBL/GenBank/DDBJ databases">
        <title>Genome sequence analysis of &gt;100 Bacillus licheniformis strains suggests intrinsic resistance to this species.</title>
        <authorList>
            <person name="Wels M."/>
            <person name="Siezen R.J."/>
            <person name="Johansen E."/>
            <person name="Stuer-Lauridsen B."/>
            <person name="Bjerre K."/>
            <person name="Nielsen B.K.K."/>
        </authorList>
    </citation>
    <scope>NUCLEOTIDE SEQUENCE [LARGE SCALE GENOMIC DNA]</scope>
    <source>
        <strain evidence="1 2">BAC-15381</strain>
    </source>
</reference>
<organism evidence="1 2">
    <name type="scientific">Bacillus paralicheniformis</name>
    <dbReference type="NCBI Taxonomy" id="1648923"/>
    <lineage>
        <taxon>Bacteria</taxon>
        <taxon>Bacillati</taxon>
        <taxon>Bacillota</taxon>
        <taxon>Bacilli</taxon>
        <taxon>Bacillales</taxon>
        <taxon>Bacillaceae</taxon>
        <taxon>Bacillus</taxon>
    </lineage>
</organism>
<comment type="caution">
    <text evidence="1">The sequence shown here is derived from an EMBL/GenBank/DDBJ whole genome shotgun (WGS) entry which is preliminary data.</text>
</comment>
<proteinExistence type="predicted"/>
<evidence type="ECO:0000313" key="1">
    <source>
        <dbReference type="EMBL" id="TWL43241.1"/>
    </source>
</evidence>
<name>A0ABY3FZY1_9BACI</name>
<keyword evidence="2" id="KW-1185">Reference proteome</keyword>
<gene>
    <name evidence="1" type="ORF">CHCC15381_2097</name>
</gene>
<accession>A0ABY3FZY1</accession>